<organism evidence="1 2">
    <name type="scientific">Hordeum vulgare subsp. vulgare</name>
    <name type="common">Domesticated barley</name>
    <dbReference type="NCBI Taxonomy" id="112509"/>
    <lineage>
        <taxon>Eukaryota</taxon>
        <taxon>Viridiplantae</taxon>
        <taxon>Streptophyta</taxon>
        <taxon>Embryophyta</taxon>
        <taxon>Tracheophyta</taxon>
        <taxon>Spermatophyta</taxon>
        <taxon>Magnoliopsida</taxon>
        <taxon>Liliopsida</taxon>
        <taxon>Poales</taxon>
        <taxon>Poaceae</taxon>
        <taxon>BOP clade</taxon>
        <taxon>Pooideae</taxon>
        <taxon>Triticodae</taxon>
        <taxon>Triticeae</taxon>
        <taxon>Hordeinae</taxon>
        <taxon>Hordeum</taxon>
    </lineage>
</organism>
<accession>A0A8I6WLW6</accession>
<evidence type="ECO:0000313" key="2">
    <source>
        <dbReference type="Proteomes" id="UP000011116"/>
    </source>
</evidence>
<reference evidence="1" key="2">
    <citation type="submission" date="2020-10" db="EMBL/GenBank/DDBJ databases">
        <authorList>
            <person name="Scholz U."/>
            <person name="Mascher M."/>
            <person name="Fiebig A."/>
        </authorList>
    </citation>
    <scope>NUCLEOTIDE SEQUENCE [LARGE SCALE GENOMIC DNA]</scope>
    <source>
        <strain evidence="1">cv. Morex</strain>
    </source>
</reference>
<protein>
    <submittedName>
        <fullName evidence="1">Uncharacterized protein</fullName>
    </submittedName>
</protein>
<dbReference type="EnsemblPlants" id="HORVU.MOREX.r3.1HG0089730.1">
    <property type="protein sequence ID" value="HORVU.MOREX.r3.1HG0089730.1.CDS1"/>
    <property type="gene ID" value="HORVU.MOREX.r3.1HG0089730"/>
</dbReference>
<keyword evidence="2" id="KW-1185">Reference proteome</keyword>
<dbReference type="AlphaFoldDB" id="A0A8I6WLW6"/>
<name>A0A8I6WLW6_HORVV</name>
<proteinExistence type="predicted"/>
<dbReference type="Proteomes" id="UP000011116">
    <property type="component" value="Chromosome 1H"/>
</dbReference>
<reference evidence="2" key="1">
    <citation type="journal article" date="2012" name="Nature">
        <title>A physical, genetic and functional sequence assembly of the barley genome.</title>
        <authorList>
            <consortium name="The International Barley Genome Sequencing Consortium"/>
            <person name="Mayer K.F."/>
            <person name="Waugh R."/>
            <person name="Brown J.W."/>
            <person name="Schulman A."/>
            <person name="Langridge P."/>
            <person name="Platzer M."/>
            <person name="Fincher G.B."/>
            <person name="Muehlbauer G.J."/>
            <person name="Sato K."/>
            <person name="Close T.J."/>
            <person name="Wise R.P."/>
            <person name="Stein N."/>
        </authorList>
    </citation>
    <scope>NUCLEOTIDE SEQUENCE [LARGE SCALE GENOMIC DNA]</scope>
    <source>
        <strain evidence="2">cv. Morex</strain>
    </source>
</reference>
<reference evidence="1" key="3">
    <citation type="submission" date="2022-01" db="UniProtKB">
        <authorList>
            <consortium name="EnsemblPlants"/>
        </authorList>
    </citation>
    <scope>IDENTIFICATION</scope>
    <source>
        <strain evidence="1">subsp. vulgare</strain>
    </source>
</reference>
<dbReference type="Gramene" id="HORVU.MOREX.r3.1HG0089730.1">
    <property type="protein sequence ID" value="HORVU.MOREX.r3.1HG0089730.1.CDS1"/>
    <property type="gene ID" value="HORVU.MOREX.r3.1HG0089730"/>
</dbReference>
<evidence type="ECO:0000313" key="1">
    <source>
        <dbReference type="EnsemblPlants" id="HORVU.MOREX.r3.1HG0089730.1.CDS1"/>
    </source>
</evidence>
<sequence>MNNTQFMNVVDENLQQHSDRLDLGHNLIILCTHNRQYHFPSCYSNNCPSLLLRNLVCTTLFIVHWSSYTA</sequence>
<dbReference type="Gramene" id="HORVU.MOREX.r2.1HG0073840.1">
    <property type="protein sequence ID" value="HORVU.MOREX.r2.1HG0073840.1.CDS.1"/>
    <property type="gene ID" value="HORVU.MOREX.r2.1HG0073840"/>
</dbReference>